<evidence type="ECO:0000259" key="1">
    <source>
        <dbReference type="Pfam" id="PF06985"/>
    </source>
</evidence>
<feature type="domain" description="DUF8212" evidence="2">
    <location>
        <begin position="218"/>
        <end position="296"/>
    </location>
</feature>
<dbReference type="Proteomes" id="UP001161017">
    <property type="component" value="Unassembled WGS sequence"/>
</dbReference>
<keyword evidence="4" id="KW-1185">Reference proteome</keyword>
<sequence length="415" mass="47667">MRLLNTSTLKFGEFFDSEIPKYLILSHRWGKDEVSYQQMESGNVPNGEGIAKIKAFCKKVAQEGHRWAWVDTCCIDKKSSAELSEAINSMHWWYHNAQECLVYLSDVRKGDPDRSIQSSAWFTRGWTVQELLAPLKVTFFDRNWYQLGTRETLAHDISEAARIDVAVLRGAIWTTRSVACKMSWFAHRQTSRIEDMAYSMLGIFDINMPLIYGEGWKSFKRLQIEIVNSTGDESIFAWDPSPWHEAEEYTLPWDPRNSSGPTCYSSYSKSMLAPHPMCFERGSWVEGQASPDILNRPPYAATNKSLQISIPSADVDFSPAKIIPTLTLGNKSSATQFENCRFSLLRLNCCTDNQPIFIVLVRPLVRVRKNMDTYKYITMLGDWVKFKGPPFRVPNYFGRESERDESMYRTISVAI</sequence>
<dbReference type="Pfam" id="PF26640">
    <property type="entry name" value="DUF8212"/>
    <property type="match status" value="1"/>
</dbReference>
<protein>
    <recommendedName>
        <fullName evidence="5">Heterokaryon incompatibility domain-containing protein</fullName>
    </recommendedName>
</protein>
<dbReference type="PANTHER" id="PTHR10622">
    <property type="entry name" value="HET DOMAIN-CONTAINING PROTEIN"/>
    <property type="match status" value="1"/>
</dbReference>
<dbReference type="EMBL" id="JAPUFD010000015">
    <property type="protein sequence ID" value="MDI1491564.1"/>
    <property type="molecule type" value="Genomic_DNA"/>
</dbReference>
<feature type="domain" description="Heterokaryon incompatibility" evidence="1">
    <location>
        <begin position="22"/>
        <end position="107"/>
    </location>
</feature>
<evidence type="ECO:0008006" key="5">
    <source>
        <dbReference type="Google" id="ProtNLM"/>
    </source>
</evidence>
<dbReference type="InterPro" id="IPR010730">
    <property type="entry name" value="HET"/>
</dbReference>
<evidence type="ECO:0000259" key="2">
    <source>
        <dbReference type="Pfam" id="PF26640"/>
    </source>
</evidence>
<comment type="caution">
    <text evidence="3">The sequence shown here is derived from an EMBL/GenBank/DDBJ whole genome shotgun (WGS) entry which is preliminary data.</text>
</comment>
<gene>
    <name evidence="3" type="ORF">OHK93_002773</name>
</gene>
<name>A0AA43TXJ6_9LECA</name>
<evidence type="ECO:0000313" key="4">
    <source>
        <dbReference type="Proteomes" id="UP001161017"/>
    </source>
</evidence>
<dbReference type="Pfam" id="PF06985">
    <property type="entry name" value="HET"/>
    <property type="match status" value="1"/>
</dbReference>
<accession>A0AA43TXJ6</accession>
<dbReference type="InterPro" id="IPR058525">
    <property type="entry name" value="DUF8212"/>
</dbReference>
<dbReference type="PANTHER" id="PTHR10622:SF10">
    <property type="entry name" value="HET DOMAIN-CONTAINING PROTEIN"/>
    <property type="match status" value="1"/>
</dbReference>
<reference evidence="3" key="1">
    <citation type="journal article" date="2023" name="Genome Biol. Evol.">
        <title>First Whole Genome Sequence and Flow Cytometry Genome Size Data for the Lichen-Forming Fungus Ramalina farinacea (Ascomycota).</title>
        <authorList>
            <person name="Llewellyn T."/>
            <person name="Mian S."/>
            <person name="Hill R."/>
            <person name="Leitch I.J."/>
            <person name="Gaya E."/>
        </authorList>
    </citation>
    <scope>NUCLEOTIDE SEQUENCE</scope>
    <source>
        <strain evidence="3">LIQ254RAFAR</strain>
    </source>
</reference>
<proteinExistence type="predicted"/>
<evidence type="ECO:0000313" key="3">
    <source>
        <dbReference type="EMBL" id="MDI1491564.1"/>
    </source>
</evidence>
<dbReference type="AlphaFoldDB" id="A0AA43TXJ6"/>
<organism evidence="3 4">
    <name type="scientific">Ramalina farinacea</name>
    <dbReference type="NCBI Taxonomy" id="258253"/>
    <lineage>
        <taxon>Eukaryota</taxon>
        <taxon>Fungi</taxon>
        <taxon>Dikarya</taxon>
        <taxon>Ascomycota</taxon>
        <taxon>Pezizomycotina</taxon>
        <taxon>Lecanoromycetes</taxon>
        <taxon>OSLEUM clade</taxon>
        <taxon>Lecanoromycetidae</taxon>
        <taxon>Lecanorales</taxon>
        <taxon>Lecanorineae</taxon>
        <taxon>Ramalinaceae</taxon>
        <taxon>Ramalina</taxon>
    </lineage>
</organism>